<protein>
    <submittedName>
        <fullName evidence="4">Coat protein</fullName>
    </submittedName>
</protein>
<reference evidence="4" key="1">
    <citation type="submission" date="2020-09" db="EMBL/GenBank/DDBJ databases">
        <title>Leviviricetes taxonomy.</title>
        <authorList>
            <person name="Stockdale S.R."/>
            <person name="Callanan J."/>
            <person name="Adriaenssens E.M."/>
            <person name="Kuhn J.H."/>
            <person name="Rumnieks J."/>
            <person name="Shkoporov A."/>
            <person name="Draper L.A."/>
            <person name="Ross P."/>
            <person name="Hill C."/>
        </authorList>
    </citation>
    <scope>NUCLEOTIDE SEQUENCE</scope>
</reference>
<keyword evidence="5" id="KW-1185">Reference proteome</keyword>
<dbReference type="GO" id="GO:0005198">
    <property type="term" value="F:structural molecule activity"/>
    <property type="evidence" value="ECO:0007669"/>
    <property type="project" value="InterPro"/>
</dbReference>
<evidence type="ECO:0000256" key="3">
    <source>
        <dbReference type="ARBA" id="ARBA00022844"/>
    </source>
</evidence>
<keyword evidence="3" id="KW-0946">Virion</keyword>
<dbReference type="Proteomes" id="UP000678384">
    <property type="component" value="Segment"/>
</dbReference>
<evidence type="ECO:0000256" key="2">
    <source>
        <dbReference type="ARBA" id="ARBA00022561"/>
    </source>
</evidence>
<proteinExistence type="predicted"/>
<evidence type="ECO:0000313" key="5">
    <source>
        <dbReference type="Proteomes" id="UP000678384"/>
    </source>
</evidence>
<keyword evidence="2 4" id="KW-0167">Capsid protein</keyword>
<evidence type="ECO:0000256" key="1">
    <source>
        <dbReference type="ARBA" id="ARBA00004328"/>
    </source>
</evidence>
<dbReference type="InterPro" id="IPR015954">
    <property type="entry name" value="Phage_RNA-type_capsid"/>
</dbReference>
<evidence type="ECO:0000313" key="4">
    <source>
        <dbReference type="EMBL" id="DAD52301.1"/>
    </source>
</evidence>
<gene>
    <name evidence="4" type="primary">SRR6960799_8_2</name>
</gene>
<sequence length="132" mass="14321">MPQLQNLVLTDRAVTPVNHTFTPINIDSNGVAVVGEVSGVPIGEPKYTLQNKRVNGRFKVTLKLSVPVVSNQVINGISTPVIVRTAYVDSTFTFDATSSEQERKDIVGMFASSLDSTKVLVNDTLVKLQGIY</sequence>
<dbReference type="GeneID" id="80398492"/>
<dbReference type="RefSeq" id="YP_010769467.1">
    <property type="nucleotide sequence ID" value="NC_073984.1"/>
</dbReference>
<dbReference type="KEGG" id="vg:80398492"/>
<comment type="subcellular location">
    <subcellularLocation>
        <location evidence="1">Virion</location>
    </subcellularLocation>
</comment>
<dbReference type="Gene3D" id="3.30.380.10">
    <property type="entry name" value="MS2 Viral Coat Protein"/>
    <property type="match status" value="1"/>
</dbReference>
<dbReference type="EMBL" id="BK014063">
    <property type="protein sequence ID" value="DAD52301.1"/>
    <property type="molecule type" value="Genomic_RNA"/>
</dbReference>
<accession>A0A8S5L4P0</accession>
<dbReference type="GO" id="GO:0019028">
    <property type="term" value="C:viral capsid"/>
    <property type="evidence" value="ECO:0007669"/>
    <property type="project" value="UniProtKB-KW"/>
</dbReference>
<dbReference type="InterPro" id="IPR002703">
    <property type="entry name" value="Levivir_coat"/>
</dbReference>
<organism evidence="4 5">
    <name type="scientific">ssRNA phage SRR6960799_8</name>
    <dbReference type="NCBI Taxonomy" id="2786604"/>
    <lineage>
        <taxon>Viruses</taxon>
        <taxon>Riboviria</taxon>
        <taxon>Orthornavirae</taxon>
        <taxon>Lenarviricota</taxon>
        <taxon>Leviviricetes</taxon>
        <taxon>Norzivirales</taxon>
        <taxon>Fiersviridae</taxon>
        <taxon>Kuhshuvirus</taxon>
        <taxon>Kuhshuvirus pelovicinum</taxon>
    </lineage>
</organism>
<name>A0A8S5L4P0_9VIRU</name>
<dbReference type="Pfam" id="PF01819">
    <property type="entry name" value="Levi_coat"/>
    <property type="match status" value="1"/>
</dbReference>
<dbReference type="SUPFAM" id="SSF55405">
    <property type="entry name" value="RNA bacteriophage capsid protein"/>
    <property type="match status" value="1"/>
</dbReference>